<organism evidence="2 3">
    <name type="scientific">Cajanus cajan</name>
    <name type="common">Pigeon pea</name>
    <name type="synonym">Cajanus indicus</name>
    <dbReference type="NCBI Taxonomy" id="3821"/>
    <lineage>
        <taxon>Eukaryota</taxon>
        <taxon>Viridiplantae</taxon>
        <taxon>Streptophyta</taxon>
        <taxon>Embryophyta</taxon>
        <taxon>Tracheophyta</taxon>
        <taxon>Spermatophyta</taxon>
        <taxon>Magnoliopsida</taxon>
        <taxon>eudicotyledons</taxon>
        <taxon>Gunneridae</taxon>
        <taxon>Pentapetalae</taxon>
        <taxon>rosids</taxon>
        <taxon>fabids</taxon>
        <taxon>Fabales</taxon>
        <taxon>Fabaceae</taxon>
        <taxon>Papilionoideae</taxon>
        <taxon>50 kb inversion clade</taxon>
        <taxon>NPAAA clade</taxon>
        <taxon>indigoferoid/millettioid clade</taxon>
        <taxon>Phaseoleae</taxon>
        <taxon>Cajanus</taxon>
    </lineage>
</organism>
<protein>
    <recommendedName>
        <fullName evidence="4">Retrotransposon Copia-like N-terminal domain-containing protein</fullName>
    </recommendedName>
</protein>
<dbReference type="Proteomes" id="UP000075243">
    <property type="component" value="Unassembled WGS sequence"/>
</dbReference>
<dbReference type="PANTHER" id="PTHR34222:SF99">
    <property type="entry name" value="PROTEIN, PUTATIVE-RELATED"/>
    <property type="match status" value="1"/>
</dbReference>
<gene>
    <name evidence="2" type="ORF">KK1_032274</name>
</gene>
<dbReference type="OMA" id="ERQHATI"/>
<dbReference type="PANTHER" id="PTHR34222">
    <property type="entry name" value="GAG_PRE-INTEGRS DOMAIN-CONTAINING PROTEIN"/>
    <property type="match status" value="1"/>
</dbReference>
<feature type="compositionally biased region" description="Polar residues" evidence="1">
    <location>
        <begin position="166"/>
        <end position="181"/>
    </location>
</feature>
<sequence length="181" mass="19814">MARTSKNKMGFLIGSILIPSPNDPFYPPWERCNTLLMSWIINSVSRSQILLMDPLPSINRVFSMVIQNERQHATIVSPLDAPNDFANNVISPSTNAIDARFFHGKTRGGGGGGPSGRGSGGKIQQARSSKMCVYCKRTGHTVDVCYSKHGYPPGHPRYPGRPHFYNPNSGSSSTNYTAIDD</sequence>
<reference evidence="2" key="1">
    <citation type="journal article" date="2012" name="Nat. Biotechnol.">
        <title>Draft genome sequence of pigeonpea (Cajanus cajan), an orphan legume crop of resource-poor farmers.</title>
        <authorList>
            <person name="Varshney R.K."/>
            <person name="Chen W."/>
            <person name="Li Y."/>
            <person name="Bharti A.K."/>
            <person name="Saxena R.K."/>
            <person name="Schlueter J.A."/>
            <person name="Donoghue M.T."/>
            <person name="Azam S."/>
            <person name="Fan G."/>
            <person name="Whaley A.M."/>
            <person name="Farmer A.D."/>
            <person name="Sheridan J."/>
            <person name="Iwata A."/>
            <person name="Tuteja R."/>
            <person name="Penmetsa R.V."/>
            <person name="Wu W."/>
            <person name="Upadhyaya H.D."/>
            <person name="Yang S.P."/>
            <person name="Shah T."/>
            <person name="Saxena K.B."/>
            <person name="Michael T."/>
            <person name="McCombie W.R."/>
            <person name="Yang B."/>
            <person name="Zhang G."/>
            <person name="Yang H."/>
            <person name="Wang J."/>
            <person name="Spillane C."/>
            <person name="Cook D.R."/>
            <person name="May G.D."/>
            <person name="Xu X."/>
            <person name="Jackson S.A."/>
        </authorList>
    </citation>
    <scope>NUCLEOTIDE SEQUENCE [LARGE SCALE GENOMIC DNA]</scope>
</reference>
<keyword evidence="3" id="KW-1185">Reference proteome</keyword>
<evidence type="ECO:0000256" key="1">
    <source>
        <dbReference type="SAM" id="MobiDB-lite"/>
    </source>
</evidence>
<accession>A0A151RUE6</accession>
<dbReference type="Gramene" id="C.cajan_31179.t">
    <property type="protein sequence ID" value="C.cajan_31179.t"/>
    <property type="gene ID" value="C.cajan_31179"/>
</dbReference>
<feature type="compositionally biased region" description="Gly residues" evidence="1">
    <location>
        <begin position="107"/>
        <end position="121"/>
    </location>
</feature>
<proteinExistence type="predicted"/>
<evidence type="ECO:0000313" key="3">
    <source>
        <dbReference type="Proteomes" id="UP000075243"/>
    </source>
</evidence>
<feature type="region of interest" description="Disordered" evidence="1">
    <location>
        <begin position="152"/>
        <end position="181"/>
    </location>
</feature>
<evidence type="ECO:0008006" key="4">
    <source>
        <dbReference type="Google" id="ProtNLM"/>
    </source>
</evidence>
<dbReference type="EMBL" id="KQ483567">
    <property type="protein sequence ID" value="KYP46170.1"/>
    <property type="molecule type" value="Genomic_DNA"/>
</dbReference>
<evidence type="ECO:0000313" key="2">
    <source>
        <dbReference type="EMBL" id="KYP46170.1"/>
    </source>
</evidence>
<feature type="region of interest" description="Disordered" evidence="1">
    <location>
        <begin position="103"/>
        <end position="123"/>
    </location>
</feature>
<name>A0A151RUE6_CAJCA</name>
<dbReference type="AlphaFoldDB" id="A0A151RUE6"/>